<dbReference type="AlphaFoldDB" id="A0A0R2AJ14"/>
<keyword evidence="1" id="KW-0479">Metal-binding</keyword>
<evidence type="ECO:0000256" key="3">
    <source>
        <dbReference type="ARBA" id="ARBA00022833"/>
    </source>
</evidence>
<dbReference type="InterPro" id="IPR016694">
    <property type="entry name" value="UCP017292"/>
</dbReference>
<accession>A0A0R2AJ14</accession>
<dbReference type="PIRSF" id="PIRSF017292">
    <property type="entry name" value="UCP017292_Znf_CHY"/>
    <property type="match status" value="1"/>
</dbReference>
<keyword evidence="6" id="KW-1185">Reference proteome</keyword>
<dbReference type="Proteomes" id="UP000051008">
    <property type="component" value="Unassembled WGS sequence"/>
</dbReference>
<name>A0A0R2AJ14_9LACO</name>
<comment type="caution">
    <text evidence="5">The sequence shown here is derived from an EMBL/GenBank/DDBJ whole genome shotgun (WGS) entry which is preliminary data.</text>
</comment>
<evidence type="ECO:0000256" key="1">
    <source>
        <dbReference type="ARBA" id="ARBA00022723"/>
    </source>
</evidence>
<reference evidence="5 6" key="1">
    <citation type="journal article" date="2015" name="Genome Announc.">
        <title>Expanding the biotechnology potential of lactobacilli through comparative genomics of 213 strains and associated genera.</title>
        <authorList>
            <person name="Sun Z."/>
            <person name="Harris H.M."/>
            <person name="McCann A."/>
            <person name="Guo C."/>
            <person name="Argimon S."/>
            <person name="Zhang W."/>
            <person name="Yang X."/>
            <person name="Jeffery I.B."/>
            <person name="Cooney J.C."/>
            <person name="Kagawa T.F."/>
            <person name="Liu W."/>
            <person name="Song Y."/>
            <person name="Salvetti E."/>
            <person name="Wrobel A."/>
            <person name="Rasinkangas P."/>
            <person name="Parkhill J."/>
            <person name="Rea M.C."/>
            <person name="O'Sullivan O."/>
            <person name="Ritari J."/>
            <person name="Douillard F.P."/>
            <person name="Paul Ross R."/>
            <person name="Yang R."/>
            <person name="Briner A.E."/>
            <person name="Felis G.E."/>
            <person name="de Vos W.M."/>
            <person name="Barrangou R."/>
            <person name="Klaenhammer T.R."/>
            <person name="Caufield P.W."/>
            <person name="Cui Y."/>
            <person name="Zhang H."/>
            <person name="O'Toole P.W."/>
        </authorList>
    </citation>
    <scope>NUCLEOTIDE SEQUENCE [LARGE SCALE GENOMIC DNA]</scope>
    <source>
        <strain evidence="5 6">DSM 20509</strain>
    </source>
</reference>
<dbReference type="EMBL" id="AYYP01000072">
    <property type="protein sequence ID" value="KRM62892.1"/>
    <property type="molecule type" value="Genomic_DNA"/>
</dbReference>
<dbReference type="SUPFAM" id="SSF161219">
    <property type="entry name" value="CHY zinc finger-like"/>
    <property type="match status" value="1"/>
</dbReference>
<evidence type="ECO:0000259" key="4">
    <source>
        <dbReference type="PROSITE" id="PS51266"/>
    </source>
</evidence>
<dbReference type="PATRIC" id="fig|1423718.3.peg.1187"/>
<dbReference type="InterPro" id="IPR037274">
    <property type="entry name" value="Znf_CHY_sf"/>
</dbReference>
<evidence type="ECO:0000313" key="5">
    <source>
        <dbReference type="EMBL" id="KRM62892.1"/>
    </source>
</evidence>
<feature type="domain" description="CHY-type" evidence="4">
    <location>
        <begin position="13"/>
        <end position="90"/>
    </location>
</feature>
<keyword evidence="2" id="KW-0863">Zinc-finger</keyword>
<dbReference type="PROSITE" id="PS51266">
    <property type="entry name" value="ZF_CHY"/>
    <property type="match status" value="1"/>
</dbReference>
<evidence type="ECO:0000313" key="6">
    <source>
        <dbReference type="Proteomes" id="UP000051008"/>
    </source>
</evidence>
<keyword evidence="3" id="KW-0862">Zinc</keyword>
<dbReference type="InterPro" id="IPR008913">
    <property type="entry name" value="Znf_CHY"/>
</dbReference>
<evidence type="ECO:0000256" key="2">
    <source>
        <dbReference type="ARBA" id="ARBA00022771"/>
    </source>
</evidence>
<sequence>MEAMLMIKIYGALTDQAGRCRHYHSQLDIVALKCAACQKYYACYRCHDEIATHHFVASSSSEPYPVLCGNCFRLLSKKQYLLGYCPYCQAAFNPNCHFHHQIYFKA</sequence>
<dbReference type="Pfam" id="PF05495">
    <property type="entry name" value="zf-CHY"/>
    <property type="match status" value="1"/>
</dbReference>
<protein>
    <recommendedName>
        <fullName evidence="4">CHY-type domain-containing protein</fullName>
    </recommendedName>
</protein>
<organism evidence="5 6">
    <name type="scientific">Ligilactobacillus agilis DSM 20509</name>
    <dbReference type="NCBI Taxonomy" id="1423718"/>
    <lineage>
        <taxon>Bacteria</taxon>
        <taxon>Bacillati</taxon>
        <taxon>Bacillota</taxon>
        <taxon>Bacilli</taxon>
        <taxon>Lactobacillales</taxon>
        <taxon>Lactobacillaceae</taxon>
        <taxon>Ligilactobacillus</taxon>
    </lineage>
</organism>
<dbReference type="GO" id="GO:0008270">
    <property type="term" value="F:zinc ion binding"/>
    <property type="evidence" value="ECO:0007669"/>
    <property type="project" value="UniProtKB-KW"/>
</dbReference>
<gene>
    <name evidence="5" type="ORF">FC14_GL001129</name>
</gene>
<proteinExistence type="predicted"/>